<evidence type="ECO:0000313" key="1">
    <source>
        <dbReference type="EMBL" id="WCF59041.1"/>
    </source>
</evidence>
<keyword evidence="2" id="KW-1185">Reference proteome</keyword>
<reference evidence="1 2" key="1">
    <citation type="submission" date="2023-01" db="EMBL/GenBank/DDBJ databases">
        <title>Complete Genome Sequencing of the Novel Pseudomonas phage UF_RH1.</title>
        <authorList>
            <person name="Hashemi Shahraki A."/>
            <person name="Vahed M."/>
            <person name="Mirsaeidi M."/>
        </authorList>
    </citation>
    <scope>NUCLEOTIDE SEQUENCE [LARGE SCALE GENOMIC DNA]</scope>
    <source>
        <strain evidence="1 2">UF_RH1</strain>
    </source>
</reference>
<dbReference type="EMBL" id="OQ259603">
    <property type="protein sequence ID" value="WCF59041.1"/>
    <property type="molecule type" value="Genomic_DNA"/>
</dbReference>
<dbReference type="Proteomes" id="UP001221250">
    <property type="component" value="Segment"/>
</dbReference>
<evidence type="ECO:0008006" key="3">
    <source>
        <dbReference type="Google" id="ProtNLM"/>
    </source>
</evidence>
<organism evidence="1 2">
    <name type="scientific">Pseudomonas phage UF_RH1</name>
    <dbReference type="NCBI Taxonomy" id="3020045"/>
    <lineage>
        <taxon>Viruses</taxon>
        <taxon>Duplodnaviria</taxon>
        <taxon>Heunggongvirae</taxon>
        <taxon>Uroviricota</taxon>
        <taxon>Caudoviricetes</taxon>
        <taxon>Jondennisvirinae</taxon>
        <taxon>Septimatrevirus</taxon>
        <taxon>Septimatrevirus UFRH1</taxon>
    </lineage>
</organism>
<proteinExistence type="predicted"/>
<accession>A0AAE9X5A0</accession>
<evidence type="ECO:0000313" key="2">
    <source>
        <dbReference type="Proteomes" id="UP001221250"/>
    </source>
</evidence>
<gene>
    <name evidence="1" type="ORF">UFRH1_15</name>
</gene>
<name>A0AAE9X5A0_9CAUD</name>
<sequence length="571" mass="63331">MAGRLGTFLSAQSFVYGNENPNISADVGNYEPADYAPLLTYDPRDTALRGGYSAYKIAPSNRWPIVGKEQSNFGRDYYYRIHVSPLVLDLQTVASSQTREFNVWNAWPDRAANLDDILVSNPVGIEITGQATPYAMPPLQELTYEITVGVSGPPNINVEVQFDFSNVPDPLPILITGTRAVKFNIVPEVPLNETWEWLSDNIVAVDGTEQRIALRGEMPRIEERLKVIFDSVEAVRRFYGDVMSAVGRLWIPEFQYATRITAASNTGALQIYFDRTKTDVRDTEYVLIQTPLVAALVEIDVLTADGATLGSPLLFDIPAGSLIIPGSPALIDDNTALARYSVDTVGEVEINAKMIRQRSQLTRPGATVALEQFGGVPVLTKRPLANDLVRDEVSTGQISIDNQTGLADIISRWDYSRIGGPRSFKVNRISNPEELDYWKAILAYARGQARKFWMPTYRTDLALAVQPSDATSSYTVEGSEYAEKIWPIITHRYIEIETASGIHRTEILGATLLETGNTILLLGTPLPTGAGWMEVKRISYLLPVRLGDDKVEWKHYGLESILNLSIRTAEP</sequence>
<protein>
    <recommendedName>
        <fullName evidence="3">Virion structural protein</fullName>
    </recommendedName>
</protein>